<reference evidence="2 3" key="1">
    <citation type="submission" date="2019-05" db="EMBL/GenBank/DDBJ databases">
        <title>Another draft genome of Portunus trituberculatus and its Hox gene families provides insights of decapod evolution.</title>
        <authorList>
            <person name="Jeong J.-H."/>
            <person name="Song I."/>
            <person name="Kim S."/>
            <person name="Choi T."/>
            <person name="Kim D."/>
            <person name="Ryu S."/>
            <person name="Kim W."/>
        </authorList>
    </citation>
    <scope>NUCLEOTIDE SEQUENCE [LARGE SCALE GENOMIC DNA]</scope>
    <source>
        <tissue evidence="2">Muscle</tissue>
    </source>
</reference>
<protein>
    <submittedName>
        <fullName evidence="2">Uncharacterized protein</fullName>
    </submittedName>
</protein>
<sequence length="124" mass="13504">MVDRMLGQLRRGEGGHHKGARGRPAAAETQTQLALSDIHSWRGRGAYGKASFTPGGYVTLGLALRDIHSWRERGSWHCVTFTPGRDVVLVAGRLSLLAGHCATFTPGGYKQDILRRGRIANRAV</sequence>
<gene>
    <name evidence="2" type="ORF">E2C01_030853</name>
</gene>
<evidence type="ECO:0000313" key="2">
    <source>
        <dbReference type="EMBL" id="MPC37378.1"/>
    </source>
</evidence>
<dbReference type="EMBL" id="VSRR010003766">
    <property type="protein sequence ID" value="MPC37378.1"/>
    <property type="molecule type" value="Genomic_DNA"/>
</dbReference>
<dbReference type="AlphaFoldDB" id="A0A5B7EWF9"/>
<accession>A0A5B7EWF9</accession>
<name>A0A5B7EWF9_PORTR</name>
<organism evidence="2 3">
    <name type="scientific">Portunus trituberculatus</name>
    <name type="common">Swimming crab</name>
    <name type="synonym">Neptunus trituberculatus</name>
    <dbReference type="NCBI Taxonomy" id="210409"/>
    <lineage>
        <taxon>Eukaryota</taxon>
        <taxon>Metazoa</taxon>
        <taxon>Ecdysozoa</taxon>
        <taxon>Arthropoda</taxon>
        <taxon>Crustacea</taxon>
        <taxon>Multicrustacea</taxon>
        <taxon>Malacostraca</taxon>
        <taxon>Eumalacostraca</taxon>
        <taxon>Eucarida</taxon>
        <taxon>Decapoda</taxon>
        <taxon>Pleocyemata</taxon>
        <taxon>Brachyura</taxon>
        <taxon>Eubrachyura</taxon>
        <taxon>Portunoidea</taxon>
        <taxon>Portunidae</taxon>
        <taxon>Portuninae</taxon>
        <taxon>Portunus</taxon>
    </lineage>
</organism>
<feature type="region of interest" description="Disordered" evidence="1">
    <location>
        <begin position="1"/>
        <end position="29"/>
    </location>
</feature>
<comment type="caution">
    <text evidence="2">The sequence shown here is derived from an EMBL/GenBank/DDBJ whole genome shotgun (WGS) entry which is preliminary data.</text>
</comment>
<dbReference type="Proteomes" id="UP000324222">
    <property type="component" value="Unassembled WGS sequence"/>
</dbReference>
<evidence type="ECO:0000256" key="1">
    <source>
        <dbReference type="SAM" id="MobiDB-lite"/>
    </source>
</evidence>
<proteinExistence type="predicted"/>
<keyword evidence="3" id="KW-1185">Reference proteome</keyword>
<evidence type="ECO:0000313" key="3">
    <source>
        <dbReference type="Proteomes" id="UP000324222"/>
    </source>
</evidence>